<dbReference type="EMBL" id="JAWWNJ010000029">
    <property type="protein sequence ID" value="KAK7027850.1"/>
    <property type="molecule type" value="Genomic_DNA"/>
</dbReference>
<evidence type="ECO:0000313" key="2">
    <source>
        <dbReference type="EMBL" id="KAK7027850.1"/>
    </source>
</evidence>
<proteinExistence type="predicted"/>
<feature type="compositionally biased region" description="Basic residues" evidence="1">
    <location>
        <begin position="272"/>
        <end position="281"/>
    </location>
</feature>
<evidence type="ECO:0000256" key="1">
    <source>
        <dbReference type="SAM" id="MobiDB-lite"/>
    </source>
</evidence>
<feature type="compositionally biased region" description="Basic and acidic residues" evidence="1">
    <location>
        <begin position="284"/>
        <end position="298"/>
    </location>
</feature>
<comment type="caution">
    <text evidence="2">The sequence shown here is derived from an EMBL/GenBank/DDBJ whole genome shotgun (WGS) entry which is preliminary data.</text>
</comment>
<accession>A0AAW0BQV3</accession>
<name>A0AAW0BQV3_9AGAR</name>
<keyword evidence="3" id="KW-1185">Reference proteome</keyword>
<feature type="region of interest" description="Disordered" evidence="1">
    <location>
        <begin position="64"/>
        <end position="91"/>
    </location>
</feature>
<dbReference type="AlphaFoldDB" id="A0AAW0BQV3"/>
<reference evidence="2 3" key="1">
    <citation type="journal article" date="2024" name="J Genomics">
        <title>Draft genome sequencing and assembly of Favolaschia claudopus CIRM-BRFM 2984 isolated from oak limbs.</title>
        <authorList>
            <person name="Navarro D."/>
            <person name="Drula E."/>
            <person name="Chaduli D."/>
            <person name="Cazenave R."/>
            <person name="Ahrendt S."/>
            <person name="Wang J."/>
            <person name="Lipzen A."/>
            <person name="Daum C."/>
            <person name="Barry K."/>
            <person name="Grigoriev I.V."/>
            <person name="Favel A."/>
            <person name="Rosso M.N."/>
            <person name="Martin F."/>
        </authorList>
    </citation>
    <scope>NUCLEOTIDE SEQUENCE [LARGE SCALE GENOMIC DNA]</scope>
    <source>
        <strain evidence="2 3">CIRM-BRFM 2984</strain>
    </source>
</reference>
<evidence type="ECO:0000313" key="3">
    <source>
        <dbReference type="Proteomes" id="UP001362999"/>
    </source>
</evidence>
<sequence length="298" mass="33675">MSFTAHFHSFFLFATRLPHLPGVRDRSGTRSASTIQDWIATCVASKTEERGTANEVNVRQASFAVQAPPPSSFSPLDRYDATDQPNHRNDDLRVSFVEDGKTAKSTLDRLFGSDLEHERYSKSGKTIAAGSSTSFPEQERANVLFFDVLHLPPSDSDPHSLERHSPWCRVTTLHPALHPHAHSFSVHVEDDVRASGRPEALRNPQAIPSGKHALNGVRTRTDHARKTARVRRIAERRTDEKEKWYESLHRVDRTIVGVIGIRVRRCIREAKRHPNPLKHPHNVAPDRLEEEKPKGWGA</sequence>
<feature type="compositionally biased region" description="Basic and acidic residues" evidence="1">
    <location>
        <begin position="77"/>
        <end position="91"/>
    </location>
</feature>
<dbReference type="Proteomes" id="UP001362999">
    <property type="component" value="Unassembled WGS sequence"/>
</dbReference>
<protein>
    <submittedName>
        <fullName evidence="2">Uncharacterized protein</fullName>
    </submittedName>
</protein>
<gene>
    <name evidence="2" type="ORF">R3P38DRAFT_2776973</name>
</gene>
<feature type="region of interest" description="Disordered" evidence="1">
    <location>
        <begin position="272"/>
        <end position="298"/>
    </location>
</feature>
<organism evidence="2 3">
    <name type="scientific">Favolaschia claudopus</name>
    <dbReference type="NCBI Taxonomy" id="2862362"/>
    <lineage>
        <taxon>Eukaryota</taxon>
        <taxon>Fungi</taxon>
        <taxon>Dikarya</taxon>
        <taxon>Basidiomycota</taxon>
        <taxon>Agaricomycotina</taxon>
        <taxon>Agaricomycetes</taxon>
        <taxon>Agaricomycetidae</taxon>
        <taxon>Agaricales</taxon>
        <taxon>Marasmiineae</taxon>
        <taxon>Mycenaceae</taxon>
        <taxon>Favolaschia</taxon>
    </lineage>
</organism>